<proteinExistence type="inferred from homology"/>
<comment type="similarity">
    <text evidence="2">Belongs to the SUA5 family.</text>
</comment>
<dbReference type="EC" id="2.7.7.87" evidence="3"/>
<comment type="catalytic activity">
    <reaction evidence="10">
        <text>L-threonine + hydrogencarbonate + ATP = L-threonylcarbamoyladenylate + diphosphate + H2O</text>
        <dbReference type="Rhea" id="RHEA:36407"/>
        <dbReference type="ChEBI" id="CHEBI:15377"/>
        <dbReference type="ChEBI" id="CHEBI:17544"/>
        <dbReference type="ChEBI" id="CHEBI:30616"/>
        <dbReference type="ChEBI" id="CHEBI:33019"/>
        <dbReference type="ChEBI" id="CHEBI:57926"/>
        <dbReference type="ChEBI" id="CHEBI:73682"/>
        <dbReference type="EC" id="2.7.7.87"/>
    </reaction>
</comment>
<dbReference type="InterPro" id="IPR023535">
    <property type="entry name" value="TC-AMP_synthase"/>
</dbReference>
<dbReference type="InterPro" id="IPR017945">
    <property type="entry name" value="DHBP_synth_RibB-like_a/b_dom"/>
</dbReference>
<dbReference type="Gene3D" id="3.90.870.10">
    <property type="entry name" value="DHBP synthase"/>
    <property type="match status" value="1"/>
</dbReference>
<evidence type="ECO:0000256" key="2">
    <source>
        <dbReference type="ARBA" id="ARBA00007663"/>
    </source>
</evidence>
<organism evidence="12">
    <name type="scientific">marine metagenome</name>
    <dbReference type="NCBI Taxonomy" id="408172"/>
    <lineage>
        <taxon>unclassified sequences</taxon>
        <taxon>metagenomes</taxon>
        <taxon>ecological metagenomes</taxon>
    </lineage>
</organism>
<evidence type="ECO:0000256" key="9">
    <source>
        <dbReference type="ARBA" id="ARBA00022840"/>
    </source>
</evidence>
<keyword evidence="8" id="KW-0547">Nucleotide-binding</keyword>
<evidence type="ECO:0000259" key="11">
    <source>
        <dbReference type="PROSITE" id="PS51163"/>
    </source>
</evidence>
<dbReference type="PROSITE" id="PS51163">
    <property type="entry name" value="YRDC"/>
    <property type="match status" value="1"/>
</dbReference>
<dbReference type="GO" id="GO:0005524">
    <property type="term" value="F:ATP binding"/>
    <property type="evidence" value="ECO:0007669"/>
    <property type="project" value="UniProtKB-KW"/>
</dbReference>
<evidence type="ECO:0000256" key="8">
    <source>
        <dbReference type="ARBA" id="ARBA00022741"/>
    </source>
</evidence>
<evidence type="ECO:0000313" key="12">
    <source>
        <dbReference type="EMBL" id="SVB96393.1"/>
    </source>
</evidence>
<dbReference type="PANTHER" id="PTHR17490:SF18">
    <property type="entry name" value="THREONYLCARBAMOYL-AMP SYNTHASE"/>
    <property type="match status" value="1"/>
</dbReference>
<dbReference type="HAMAP" id="MF_01852">
    <property type="entry name" value="TsaC"/>
    <property type="match status" value="1"/>
</dbReference>
<feature type="domain" description="YrdC-like" evidence="11">
    <location>
        <begin position="1"/>
        <end position="180"/>
    </location>
</feature>
<dbReference type="InterPro" id="IPR006070">
    <property type="entry name" value="Sua5-like_dom"/>
</dbReference>
<keyword evidence="7" id="KW-0548">Nucleotidyltransferase</keyword>
<evidence type="ECO:0000256" key="7">
    <source>
        <dbReference type="ARBA" id="ARBA00022695"/>
    </source>
</evidence>
<dbReference type="PANTHER" id="PTHR17490">
    <property type="entry name" value="SUA5"/>
    <property type="match status" value="1"/>
</dbReference>
<dbReference type="GO" id="GO:0061710">
    <property type="term" value="F:L-threonylcarbamoyladenylate synthase"/>
    <property type="evidence" value="ECO:0007669"/>
    <property type="project" value="UniProtKB-EC"/>
</dbReference>
<dbReference type="EMBL" id="UINC01066071">
    <property type="protein sequence ID" value="SVB96393.1"/>
    <property type="molecule type" value="Genomic_DNA"/>
</dbReference>
<dbReference type="GO" id="GO:0005737">
    <property type="term" value="C:cytoplasm"/>
    <property type="evidence" value="ECO:0007669"/>
    <property type="project" value="UniProtKB-SubCell"/>
</dbReference>
<evidence type="ECO:0000256" key="6">
    <source>
        <dbReference type="ARBA" id="ARBA00022694"/>
    </source>
</evidence>
<protein>
    <recommendedName>
        <fullName evidence="3">L-threonylcarbamoyladenylate synthase</fullName>
        <ecNumber evidence="3">2.7.7.87</ecNumber>
    </recommendedName>
</protein>
<keyword evidence="5" id="KW-0808">Transferase</keyword>
<evidence type="ECO:0000256" key="3">
    <source>
        <dbReference type="ARBA" id="ARBA00012584"/>
    </source>
</evidence>
<dbReference type="GO" id="GO:0003725">
    <property type="term" value="F:double-stranded RNA binding"/>
    <property type="evidence" value="ECO:0007669"/>
    <property type="project" value="InterPro"/>
</dbReference>
<dbReference type="Pfam" id="PF01300">
    <property type="entry name" value="Sua5_yciO_yrdC"/>
    <property type="match status" value="1"/>
</dbReference>
<keyword evidence="6" id="KW-0819">tRNA processing</keyword>
<accession>A0A382IBX4</accession>
<evidence type="ECO:0000256" key="1">
    <source>
        <dbReference type="ARBA" id="ARBA00004496"/>
    </source>
</evidence>
<evidence type="ECO:0000256" key="10">
    <source>
        <dbReference type="ARBA" id="ARBA00048366"/>
    </source>
</evidence>
<gene>
    <name evidence="12" type="ORF">METZ01_LOCUS249247</name>
</gene>
<keyword evidence="9" id="KW-0067">ATP-binding</keyword>
<name>A0A382IBX4_9ZZZZ</name>
<evidence type="ECO:0000256" key="4">
    <source>
        <dbReference type="ARBA" id="ARBA00022490"/>
    </source>
</evidence>
<evidence type="ECO:0000256" key="5">
    <source>
        <dbReference type="ARBA" id="ARBA00022679"/>
    </source>
</evidence>
<dbReference type="GO" id="GO:0000049">
    <property type="term" value="F:tRNA binding"/>
    <property type="evidence" value="ECO:0007669"/>
    <property type="project" value="TreeGrafter"/>
</dbReference>
<keyword evidence="4" id="KW-0963">Cytoplasm</keyword>
<dbReference type="SUPFAM" id="SSF55821">
    <property type="entry name" value="YrdC/RibB"/>
    <property type="match status" value="1"/>
</dbReference>
<dbReference type="GO" id="GO:0006450">
    <property type="term" value="P:regulation of translational fidelity"/>
    <property type="evidence" value="ECO:0007669"/>
    <property type="project" value="TreeGrafter"/>
</dbReference>
<reference evidence="12" key="1">
    <citation type="submission" date="2018-05" db="EMBL/GenBank/DDBJ databases">
        <authorList>
            <person name="Lanie J.A."/>
            <person name="Ng W.-L."/>
            <person name="Kazmierczak K.M."/>
            <person name="Andrzejewski T.M."/>
            <person name="Davidsen T.M."/>
            <person name="Wayne K.J."/>
            <person name="Tettelin H."/>
            <person name="Glass J.I."/>
            <person name="Rusch D."/>
            <person name="Podicherti R."/>
            <person name="Tsui H.-C.T."/>
            <person name="Winkler M.E."/>
        </authorList>
    </citation>
    <scope>NUCLEOTIDE SEQUENCE</scope>
</reference>
<sequence>MSSLDLVISALISGDVIGYPSEGVWGLGCDPNNQSAVKKLLKIKKRSPNKGFILVGSDMSHLEKFAPTEKYTTKLNSTWPGAHTWIFPDSHAPKWITGEKNSIAMRLSNHPAIISVCDAFFGAIVSTSANEEGSPPPKSFSQVRKIFPEVVFLEGRVGNLNGATPIQDIVSDSWIRRGKT</sequence>
<dbReference type="GO" id="GO:0002949">
    <property type="term" value="P:tRNA threonylcarbamoyladenosine modification"/>
    <property type="evidence" value="ECO:0007669"/>
    <property type="project" value="InterPro"/>
</dbReference>
<dbReference type="InterPro" id="IPR050156">
    <property type="entry name" value="TC-AMP_synthase_SUA5"/>
</dbReference>
<comment type="subcellular location">
    <subcellularLocation>
        <location evidence="1">Cytoplasm</location>
    </subcellularLocation>
</comment>
<dbReference type="AlphaFoldDB" id="A0A382IBX4"/>